<dbReference type="InterPro" id="IPR032675">
    <property type="entry name" value="LRR_dom_sf"/>
</dbReference>
<evidence type="ECO:0000259" key="2">
    <source>
        <dbReference type="PROSITE" id="PS50181"/>
    </source>
</evidence>
<dbReference type="OrthoDB" id="3935706at2759"/>
<proteinExistence type="predicted"/>
<evidence type="ECO:0000256" key="1">
    <source>
        <dbReference type="SAM" id="MobiDB-lite"/>
    </source>
</evidence>
<dbReference type="InterPro" id="IPR036047">
    <property type="entry name" value="F-box-like_dom_sf"/>
</dbReference>
<keyword evidence="4" id="KW-1185">Reference proteome</keyword>
<dbReference type="Pfam" id="PF00646">
    <property type="entry name" value="F-box"/>
    <property type="match status" value="1"/>
</dbReference>
<dbReference type="Proteomes" id="UP000799778">
    <property type="component" value="Unassembled WGS sequence"/>
</dbReference>
<dbReference type="GeneID" id="54286764"/>
<dbReference type="AlphaFoldDB" id="A0A6A5XAG8"/>
<evidence type="ECO:0000313" key="3">
    <source>
        <dbReference type="EMBL" id="KAF2009952.1"/>
    </source>
</evidence>
<sequence length="587" mass="66766">MSFLQLSPELVLEIAGYLEQIDLLNVSLVCKGLRETTKSSLHREYNNVHIMGNSFVDVINRIIDGEIDGRSIKTVRLRPWFSLSRLLDEDPDDRRRRERMMTKDQYQKLTECAKAQGLITDILSFKERSPILKIMKDFEGMLSRSDELVLPPNVYDDDMKDGDVPLDRRFCDHIRLGLEDALIILLLSLSPNLQAIRLDGVSPDPLSLGWDLDGFDFPELRRLTVSGDSGLIPFHIATLERQLLSKKLQTLEMNVASCSVVNGPIIPLYLPPRSLFLSTIRLEYSAIPYPDMETLLRACCALRSFFMSLGRKLVCLECVNPAQLVESLSRHRKTLEYFGLRQYQSDHPGMQVDIPSLAEFTALKKIEVDADDFKFVEANESNYDYPDEKKLRNVLPPSLEQLDILFGAGCDGVSLADFQDFLTVREKTCPALKSVRIVTAHPNKVRRRKAIPEKLTESLRVEYVGIDSFMRGESCFVDAEGYFDTPQKETRWNGTQYVQVPVDYTRRFEMEKAIRDGYDGLSDDSSEYERNFEWGSWEESGVDDDDEEDEDDEHGGAEAEGDDDIDDDEDENDQGGSSPDDSSSDGH</sequence>
<feature type="domain" description="F-box" evidence="2">
    <location>
        <begin position="1"/>
        <end position="48"/>
    </location>
</feature>
<dbReference type="EMBL" id="ML978077">
    <property type="protein sequence ID" value="KAF2009952.1"/>
    <property type="molecule type" value="Genomic_DNA"/>
</dbReference>
<evidence type="ECO:0000313" key="4">
    <source>
        <dbReference type="Proteomes" id="UP000799778"/>
    </source>
</evidence>
<dbReference type="SUPFAM" id="SSF81383">
    <property type="entry name" value="F-box domain"/>
    <property type="match status" value="1"/>
</dbReference>
<reference evidence="3" key="1">
    <citation type="journal article" date="2020" name="Stud. Mycol.">
        <title>101 Dothideomycetes genomes: a test case for predicting lifestyles and emergence of pathogens.</title>
        <authorList>
            <person name="Haridas S."/>
            <person name="Albert R."/>
            <person name="Binder M."/>
            <person name="Bloem J."/>
            <person name="Labutti K."/>
            <person name="Salamov A."/>
            <person name="Andreopoulos B."/>
            <person name="Baker S."/>
            <person name="Barry K."/>
            <person name="Bills G."/>
            <person name="Bluhm B."/>
            <person name="Cannon C."/>
            <person name="Castanera R."/>
            <person name="Culley D."/>
            <person name="Daum C."/>
            <person name="Ezra D."/>
            <person name="Gonzalez J."/>
            <person name="Henrissat B."/>
            <person name="Kuo A."/>
            <person name="Liang C."/>
            <person name="Lipzen A."/>
            <person name="Lutzoni F."/>
            <person name="Magnuson J."/>
            <person name="Mondo S."/>
            <person name="Nolan M."/>
            <person name="Ohm R."/>
            <person name="Pangilinan J."/>
            <person name="Park H.-J."/>
            <person name="Ramirez L."/>
            <person name="Alfaro M."/>
            <person name="Sun H."/>
            <person name="Tritt A."/>
            <person name="Yoshinaga Y."/>
            <person name="Zwiers L.-H."/>
            <person name="Turgeon B."/>
            <person name="Goodwin S."/>
            <person name="Spatafora J."/>
            <person name="Crous P."/>
            <person name="Grigoriev I."/>
        </authorList>
    </citation>
    <scope>NUCLEOTIDE SEQUENCE</scope>
    <source>
        <strain evidence="3">CBS 175.79</strain>
    </source>
</reference>
<dbReference type="Gene3D" id="1.20.1280.50">
    <property type="match status" value="1"/>
</dbReference>
<dbReference type="InterPro" id="IPR001810">
    <property type="entry name" value="F-box_dom"/>
</dbReference>
<name>A0A6A5XAG8_9PLEO</name>
<dbReference type="Gene3D" id="3.80.10.10">
    <property type="entry name" value="Ribonuclease Inhibitor"/>
    <property type="match status" value="1"/>
</dbReference>
<gene>
    <name evidence="3" type="ORF">BU24DRAFT_427993</name>
</gene>
<feature type="region of interest" description="Disordered" evidence="1">
    <location>
        <begin position="532"/>
        <end position="587"/>
    </location>
</feature>
<dbReference type="SMART" id="SM00256">
    <property type="entry name" value="FBOX"/>
    <property type="match status" value="1"/>
</dbReference>
<dbReference type="CDD" id="cd09917">
    <property type="entry name" value="F-box_SF"/>
    <property type="match status" value="1"/>
</dbReference>
<feature type="compositionally biased region" description="Acidic residues" evidence="1">
    <location>
        <begin position="540"/>
        <end position="573"/>
    </location>
</feature>
<organism evidence="3 4">
    <name type="scientific">Aaosphaeria arxii CBS 175.79</name>
    <dbReference type="NCBI Taxonomy" id="1450172"/>
    <lineage>
        <taxon>Eukaryota</taxon>
        <taxon>Fungi</taxon>
        <taxon>Dikarya</taxon>
        <taxon>Ascomycota</taxon>
        <taxon>Pezizomycotina</taxon>
        <taxon>Dothideomycetes</taxon>
        <taxon>Pleosporomycetidae</taxon>
        <taxon>Pleosporales</taxon>
        <taxon>Pleosporales incertae sedis</taxon>
        <taxon>Aaosphaeria</taxon>
    </lineage>
</organism>
<protein>
    <recommendedName>
        <fullName evidence="2">F-box domain-containing protein</fullName>
    </recommendedName>
</protein>
<dbReference type="PROSITE" id="PS50181">
    <property type="entry name" value="FBOX"/>
    <property type="match status" value="1"/>
</dbReference>
<accession>A0A6A5XAG8</accession>
<dbReference type="RefSeq" id="XP_033378291.1">
    <property type="nucleotide sequence ID" value="XM_033529367.1"/>
</dbReference>